<keyword evidence="7" id="KW-0998">Cell outer membrane</keyword>
<comment type="similarity">
    <text evidence="2">Belongs to the outer membrane factor (OMF) (TC 1.B.17) family.</text>
</comment>
<keyword evidence="5" id="KW-0812">Transmembrane</keyword>
<dbReference type="GO" id="GO:1990281">
    <property type="term" value="C:efflux pump complex"/>
    <property type="evidence" value="ECO:0007669"/>
    <property type="project" value="TreeGrafter"/>
</dbReference>
<evidence type="ECO:0000256" key="3">
    <source>
        <dbReference type="ARBA" id="ARBA00022448"/>
    </source>
</evidence>
<dbReference type="InterPro" id="IPR051906">
    <property type="entry name" value="TolC-like"/>
</dbReference>
<dbReference type="Gene3D" id="1.20.1600.10">
    <property type="entry name" value="Outer membrane efflux proteins (OEP)"/>
    <property type="match status" value="1"/>
</dbReference>
<name>A0A5C6S744_9BACT</name>
<feature type="signal peptide" evidence="8">
    <location>
        <begin position="1"/>
        <end position="20"/>
    </location>
</feature>
<keyword evidence="8" id="KW-0732">Signal</keyword>
<accession>A0A5C6S744</accession>
<keyword evidence="6" id="KW-0472">Membrane</keyword>
<proteinExistence type="inferred from homology"/>
<sequence>MRKLSFILLFCTFLFQPAFAQPDTLRAGLSEIVEMAIGGAPDVQIAQTAVRNNFWRYQSFLADYKPQISFGATLPNLNRSIQPITLPDGSEAFINRALMSNSVNLSLEQDVALTGGSIFAQTGLERIDIFRTASNDGSISYLSTPVAIGFQQPLFQYNALKWEREVQPLLYEEAQRAYSEDMENVAYDAALLFFDVLIAQLNLEAARRDKRDADTLLAISRGRFEVGRIAETELLQIELSAMNADASLANNALSLQTSSEALRNFLGIEEAVYFIPQTPENIPVFTVDAEQALQLAQANRSETVAFQRRIKQAEQEVARAKGTTGPSANVSGYFALSQTANAFNNAYSDPLDQERLNISLNVPIADWGKARSRIEIARSNQELTALQVQQSRIAFEREILVKVQQFDLQRQQVSLALRAYEVAQKQLDITRQRYRVGKIAIADLNISIGQEASARVAYANALRNFWLAYYDLRRLTLYDFEQQRSLRRENARG</sequence>
<comment type="caution">
    <text evidence="9">The sequence shown here is derived from an EMBL/GenBank/DDBJ whole genome shotgun (WGS) entry which is preliminary data.</text>
</comment>
<dbReference type="SUPFAM" id="SSF56954">
    <property type="entry name" value="Outer membrane efflux proteins (OEP)"/>
    <property type="match status" value="1"/>
</dbReference>
<dbReference type="Pfam" id="PF02321">
    <property type="entry name" value="OEP"/>
    <property type="match status" value="2"/>
</dbReference>
<evidence type="ECO:0000256" key="6">
    <source>
        <dbReference type="ARBA" id="ARBA00023136"/>
    </source>
</evidence>
<comment type="subcellular location">
    <subcellularLocation>
        <location evidence="1">Cell outer membrane</location>
    </subcellularLocation>
</comment>
<dbReference type="OrthoDB" id="940457at2"/>
<evidence type="ECO:0000256" key="4">
    <source>
        <dbReference type="ARBA" id="ARBA00022452"/>
    </source>
</evidence>
<reference evidence="9 10" key="1">
    <citation type="submission" date="2019-08" db="EMBL/GenBank/DDBJ databases">
        <title>Genome of Phaeodactylibacter luteus.</title>
        <authorList>
            <person name="Bowman J.P."/>
        </authorList>
    </citation>
    <scope>NUCLEOTIDE SEQUENCE [LARGE SCALE GENOMIC DNA]</scope>
    <source>
        <strain evidence="9 10">KCTC 42180</strain>
    </source>
</reference>
<gene>
    <name evidence="9" type="ORF">FRY97_01235</name>
</gene>
<evidence type="ECO:0000256" key="2">
    <source>
        <dbReference type="ARBA" id="ARBA00007613"/>
    </source>
</evidence>
<dbReference type="GO" id="GO:0015288">
    <property type="term" value="F:porin activity"/>
    <property type="evidence" value="ECO:0007669"/>
    <property type="project" value="TreeGrafter"/>
</dbReference>
<evidence type="ECO:0000256" key="7">
    <source>
        <dbReference type="ARBA" id="ARBA00023237"/>
    </source>
</evidence>
<evidence type="ECO:0000256" key="1">
    <source>
        <dbReference type="ARBA" id="ARBA00004442"/>
    </source>
</evidence>
<feature type="chain" id="PRO_5022706162" evidence="8">
    <location>
        <begin position="21"/>
        <end position="493"/>
    </location>
</feature>
<evidence type="ECO:0000256" key="5">
    <source>
        <dbReference type="ARBA" id="ARBA00022692"/>
    </source>
</evidence>
<evidence type="ECO:0000313" key="10">
    <source>
        <dbReference type="Proteomes" id="UP000321580"/>
    </source>
</evidence>
<dbReference type="EMBL" id="VOOR01000002">
    <property type="protein sequence ID" value="TXB69464.1"/>
    <property type="molecule type" value="Genomic_DNA"/>
</dbReference>
<protein>
    <submittedName>
        <fullName evidence="9">TolC family protein</fullName>
    </submittedName>
</protein>
<dbReference type="AlphaFoldDB" id="A0A5C6S744"/>
<dbReference type="RefSeq" id="WP_147165596.1">
    <property type="nucleotide sequence ID" value="NZ_VOOR01000002.1"/>
</dbReference>
<keyword evidence="3" id="KW-0813">Transport</keyword>
<dbReference type="PANTHER" id="PTHR30026">
    <property type="entry name" value="OUTER MEMBRANE PROTEIN TOLC"/>
    <property type="match status" value="1"/>
</dbReference>
<dbReference type="GO" id="GO:0009279">
    <property type="term" value="C:cell outer membrane"/>
    <property type="evidence" value="ECO:0007669"/>
    <property type="project" value="UniProtKB-SubCell"/>
</dbReference>
<dbReference type="Proteomes" id="UP000321580">
    <property type="component" value="Unassembled WGS sequence"/>
</dbReference>
<organism evidence="9 10">
    <name type="scientific">Phaeodactylibacter luteus</name>
    <dbReference type="NCBI Taxonomy" id="1564516"/>
    <lineage>
        <taxon>Bacteria</taxon>
        <taxon>Pseudomonadati</taxon>
        <taxon>Bacteroidota</taxon>
        <taxon>Saprospiria</taxon>
        <taxon>Saprospirales</taxon>
        <taxon>Haliscomenobacteraceae</taxon>
        <taxon>Phaeodactylibacter</taxon>
    </lineage>
</organism>
<keyword evidence="10" id="KW-1185">Reference proteome</keyword>
<evidence type="ECO:0000313" key="9">
    <source>
        <dbReference type="EMBL" id="TXB69464.1"/>
    </source>
</evidence>
<dbReference type="PANTHER" id="PTHR30026:SF20">
    <property type="entry name" value="OUTER MEMBRANE PROTEIN TOLC"/>
    <property type="match status" value="1"/>
</dbReference>
<evidence type="ECO:0000256" key="8">
    <source>
        <dbReference type="SAM" id="SignalP"/>
    </source>
</evidence>
<keyword evidence="4" id="KW-1134">Transmembrane beta strand</keyword>
<dbReference type="InterPro" id="IPR003423">
    <property type="entry name" value="OMP_efflux"/>
</dbReference>
<dbReference type="GO" id="GO:0015562">
    <property type="term" value="F:efflux transmembrane transporter activity"/>
    <property type="evidence" value="ECO:0007669"/>
    <property type="project" value="InterPro"/>
</dbReference>